<keyword evidence="3" id="KW-1133">Transmembrane helix</keyword>
<dbReference type="Pfam" id="PF25057">
    <property type="entry name" value="CUT_N"/>
    <property type="match status" value="1"/>
</dbReference>
<feature type="compositionally biased region" description="Polar residues" evidence="2">
    <location>
        <begin position="53"/>
        <end position="64"/>
    </location>
</feature>
<dbReference type="InterPro" id="IPR042235">
    <property type="entry name" value="ZP-C_dom"/>
</dbReference>
<dbReference type="InterPro" id="IPR001507">
    <property type="entry name" value="ZP_dom"/>
</dbReference>
<sequence length="574" mass="64578">MMKLVCILAGLTAVYASSDYGQQGAWQAHPRGRAFGDQYPSRKPAYYDPYATESPSAPYSQQSHDAYRKPYQPSGARANYDSPSQYSYRAEPGSVDQQTYGENGYNVDPYAYEPKQKSRSYVPQGELYNPYRKPSGGYETQQQAGYGSQQSQQYEQQPQQPPSYDELPREDTEYGYQTQPQQHGGYRSGANPFPRFENDKYGNKIENQVNDIQVQCDTNNRYMQVTLKFNKYFNGRVYTRGFFEAEKCQVYGSGHDVVEFHFPIDGCGTEEIQEDGYGVKGSTRFQNVIVVMMTKDLAILEAWDRAYKVSCLFEAPEPKQMSAGINLPTLSATPVPEQQIRVPDVRIKVVEGKDIMAPSSNGLVVGDYGTLVVLLDDNSNYDIFVSSCVAHDGYGKYEVLLIDDSGCAIVPKIIEQLQKVRIGHSQEQTVMFAHFHAFKFPDKQNVYFTCNVQLCQTECYMPQCGAGDQYSEEAAGHRRLKRGTPASTDNVTIADSKQLYRNIAVFIPGDNNADSLPWQSYIRQRQNGSELGFCLSRGSFTAGIVIMAAIFLFTVVVTSVMIARARRRKETTPQ</sequence>
<feature type="region of interest" description="Disordered" evidence="2">
    <location>
        <begin position="32"/>
        <end position="190"/>
    </location>
</feature>
<keyword evidence="3" id="KW-0472">Membrane</keyword>
<proteinExistence type="predicted"/>
<evidence type="ECO:0000256" key="2">
    <source>
        <dbReference type="SAM" id="MobiDB-lite"/>
    </source>
</evidence>
<dbReference type="PANTHER" id="PTHR46560">
    <property type="entry name" value="CYPHER, ISOFORM B"/>
    <property type="match status" value="1"/>
</dbReference>
<keyword evidence="1" id="KW-1015">Disulfide bond</keyword>
<dbReference type="RefSeq" id="XP_014665193.1">
    <property type="nucleotide sequence ID" value="XM_014809707.1"/>
</dbReference>
<protein>
    <submittedName>
        <fullName evidence="7 8">Uncharacterized protein LOC106807390</fullName>
    </submittedName>
</protein>
<dbReference type="Proteomes" id="UP000695022">
    <property type="component" value="Unplaced"/>
</dbReference>
<keyword evidence="6" id="KW-1185">Reference proteome</keyword>
<gene>
    <name evidence="7 8" type="primary">LOC106807390</name>
</gene>
<evidence type="ECO:0000256" key="4">
    <source>
        <dbReference type="SAM" id="SignalP"/>
    </source>
</evidence>
<evidence type="ECO:0000256" key="3">
    <source>
        <dbReference type="SAM" id="Phobius"/>
    </source>
</evidence>
<accession>A0ABM1DZ22</accession>
<dbReference type="RefSeq" id="XP_014665192.1">
    <property type="nucleotide sequence ID" value="XM_014809706.1"/>
</dbReference>
<dbReference type="PANTHER" id="PTHR46560:SF5">
    <property type="entry name" value="CYPHER, ISOFORM B"/>
    <property type="match status" value="1"/>
</dbReference>
<evidence type="ECO:0000313" key="7">
    <source>
        <dbReference type="RefSeq" id="XP_014665192.1"/>
    </source>
</evidence>
<dbReference type="Pfam" id="PF00100">
    <property type="entry name" value="Zona_pellucida"/>
    <property type="match status" value="1"/>
</dbReference>
<dbReference type="PROSITE" id="PS51034">
    <property type="entry name" value="ZP_2"/>
    <property type="match status" value="1"/>
</dbReference>
<keyword evidence="3" id="KW-0812">Transmembrane</keyword>
<feature type="domain" description="ZP" evidence="5">
    <location>
        <begin position="215"/>
        <end position="471"/>
    </location>
</feature>
<evidence type="ECO:0000313" key="6">
    <source>
        <dbReference type="Proteomes" id="UP000695022"/>
    </source>
</evidence>
<feature type="chain" id="PRO_5045022194" evidence="4">
    <location>
        <begin position="17"/>
        <end position="574"/>
    </location>
</feature>
<dbReference type="InterPro" id="IPR055355">
    <property type="entry name" value="ZP-C"/>
</dbReference>
<evidence type="ECO:0000256" key="1">
    <source>
        <dbReference type="ARBA" id="ARBA00023157"/>
    </source>
</evidence>
<keyword evidence="4" id="KW-0732">Signal</keyword>
<evidence type="ECO:0000313" key="8">
    <source>
        <dbReference type="RefSeq" id="XP_014665193.1"/>
    </source>
</evidence>
<reference evidence="7 8" key="1">
    <citation type="submission" date="2025-05" db="UniProtKB">
        <authorList>
            <consortium name="RefSeq"/>
        </authorList>
    </citation>
    <scope>IDENTIFICATION</scope>
</reference>
<feature type="transmembrane region" description="Helical" evidence="3">
    <location>
        <begin position="540"/>
        <end position="563"/>
    </location>
</feature>
<evidence type="ECO:0000259" key="5">
    <source>
        <dbReference type="PROSITE" id="PS51034"/>
    </source>
</evidence>
<dbReference type="GeneID" id="106807390"/>
<name>A0ABM1DZ22_PRICU</name>
<feature type="compositionally biased region" description="Low complexity" evidence="2">
    <location>
        <begin position="141"/>
        <end position="164"/>
    </location>
</feature>
<organism evidence="6 8">
    <name type="scientific">Priapulus caudatus</name>
    <name type="common">Priapulid worm</name>
    <dbReference type="NCBI Taxonomy" id="37621"/>
    <lineage>
        <taxon>Eukaryota</taxon>
        <taxon>Metazoa</taxon>
        <taxon>Ecdysozoa</taxon>
        <taxon>Scalidophora</taxon>
        <taxon>Priapulida</taxon>
        <taxon>Priapulimorpha</taxon>
        <taxon>Priapulimorphida</taxon>
        <taxon>Priapulidae</taxon>
        <taxon>Priapulus</taxon>
    </lineage>
</organism>
<dbReference type="SMART" id="SM00241">
    <property type="entry name" value="ZP"/>
    <property type="match status" value="1"/>
</dbReference>
<dbReference type="Gene3D" id="2.60.40.4100">
    <property type="entry name" value="Zona pellucida, ZP-C domain"/>
    <property type="match status" value="1"/>
</dbReference>
<dbReference type="InterPro" id="IPR056953">
    <property type="entry name" value="CUT_N"/>
</dbReference>
<feature type="signal peptide" evidence="4">
    <location>
        <begin position="1"/>
        <end position="16"/>
    </location>
</feature>